<dbReference type="EMBL" id="BLLF01002369">
    <property type="protein sequence ID" value="GFH23810.1"/>
    <property type="molecule type" value="Genomic_DNA"/>
</dbReference>
<evidence type="ECO:0000313" key="1">
    <source>
        <dbReference type="EMBL" id="GFH23810.1"/>
    </source>
</evidence>
<proteinExistence type="predicted"/>
<name>A0A699ZRN6_HAELA</name>
<dbReference type="AlphaFoldDB" id="A0A699ZRN6"/>
<comment type="caution">
    <text evidence="1">The sequence shown here is derived from an EMBL/GenBank/DDBJ whole genome shotgun (WGS) entry which is preliminary data.</text>
</comment>
<keyword evidence="2" id="KW-1185">Reference proteome</keyword>
<gene>
    <name evidence="1" type="ORF">HaLaN_21492</name>
</gene>
<evidence type="ECO:0000313" key="2">
    <source>
        <dbReference type="Proteomes" id="UP000485058"/>
    </source>
</evidence>
<sequence>MPGPAPLSASFNARVYMMGVDPCRADSPLACTRQGAGLGCSLRHAVAHACLSGEAEVLQTLMLELGFRQAVYTTALVEPGSPFSQPLMQPWEKGAGA</sequence>
<reference evidence="1 2" key="1">
    <citation type="submission" date="2020-02" db="EMBL/GenBank/DDBJ databases">
        <title>Draft genome sequence of Haematococcus lacustris strain NIES-144.</title>
        <authorList>
            <person name="Morimoto D."/>
            <person name="Nakagawa S."/>
            <person name="Yoshida T."/>
            <person name="Sawayama S."/>
        </authorList>
    </citation>
    <scope>NUCLEOTIDE SEQUENCE [LARGE SCALE GENOMIC DNA]</scope>
    <source>
        <strain evidence="1 2">NIES-144</strain>
    </source>
</reference>
<accession>A0A699ZRN6</accession>
<protein>
    <submittedName>
        <fullName evidence="1">Uncharacterized protein</fullName>
    </submittedName>
</protein>
<organism evidence="1 2">
    <name type="scientific">Haematococcus lacustris</name>
    <name type="common">Green alga</name>
    <name type="synonym">Haematococcus pluvialis</name>
    <dbReference type="NCBI Taxonomy" id="44745"/>
    <lineage>
        <taxon>Eukaryota</taxon>
        <taxon>Viridiplantae</taxon>
        <taxon>Chlorophyta</taxon>
        <taxon>core chlorophytes</taxon>
        <taxon>Chlorophyceae</taxon>
        <taxon>CS clade</taxon>
        <taxon>Chlamydomonadales</taxon>
        <taxon>Haematococcaceae</taxon>
        <taxon>Haematococcus</taxon>
    </lineage>
</organism>
<dbReference type="Proteomes" id="UP000485058">
    <property type="component" value="Unassembled WGS sequence"/>
</dbReference>